<feature type="region of interest" description="Disordered" evidence="1">
    <location>
        <begin position="698"/>
        <end position="722"/>
    </location>
</feature>
<feature type="region of interest" description="Disordered" evidence="1">
    <location>
        <begin position="251"/>
        <end position="281"/>
    </location>
</feature>
<reference evidence="2 3" key="1">
    <citation type="journal article" date="2024" name="Nat. Commun.">
        <title>Phylogenomics reveals the evolutionary origins of lichenization in chlorophyte algae.</title>
        <authorList>
            <person name="Puginier C."/>
            <person name="Libourel C."/>
            <person name="Otte J."/>
            <person name="Skaloud P."/>
            <person name="Haon M."/>
            <person name="Grisel S."/>
            <person name="Petersen M."/>
            <person name="Berrin J.G."/>
            <person name="Delaux P.M."/>
            <person name="Dal Grande F."/>
            <person name="Keller J."/>
        </authorList>
    </citation>
    <scope>NUCLEOTIDE SEQUENCE [LARGE SCALE GENOMIC DNA]</scope>
    <source>
        <strain evidence="2 3">SAG 216-7</strain>
    </source>
</reference>
<feature type="compositionally biased region" description="Low complexity" evidence="1">
    <location>
        <begin position="172"/>
        <end position="182"/>
    </location>
</feature>
<protein>
    <submittedName>
        <fullName evidence="2">Uncharacterized protein</fullName>
    </submittedName>
</protein>
<name>A0ABR2YM63_9CHLO</name>
<feature type="compositionally biased region" description="Polar residues" evidence="1">
    <location>
        <begin position="260"/>
        <end position="277"/>
    </location>
</feature>
<dbReference type="Proteomes" id="UP001491310">
    <property type="component" value="Unassembled WGS sequence"/>
</dbReference>
<feature type="region of interest" description="Disordered" evidence="1">
    <location>
        <begin position="132"/>
        <end position="231"/>
    </location>
</feature>
<proteinExistence type="predicted"/>
<evidence type="ECO:0000313" key="3">
    <source>
        <dbReference type="Proteomes" id="UP001491310"/>
    </source>
</evidence>
<feature type="compositionally biased region" description="Polar residues" evidence="1">
    <location>
        <begin position="776"/>
        <end position="785"/>
    </location>
</feature>
<feature type="region of interest" description="Disordered" evidence="1">
    <location>
        <begin position="307"/>
        <end position="337"/>
    </location>
</feature>
<accession>A0ABR2YM63</accession>
<evidence type="ECO:0000256" key="1">
    <source>
        <dbReference type="SAM" id="MobiDB-lite"/>
    </source>
</evidence>
<sequence>MLAEQRPCHYAIANGHHVLWVPKHVPCSFEPSSGRLVVEVGHNSRWLAPLHNPRSPLLKVPVGPAVKIAPSRRWVPELRYPRKEPWRRAQVLELDFSKVDKSECCPLARVRVYSEELRSLREALQLMVQRGEGIGSGADGKGNDPSGDGGAKEPGMEPIAESATPETSIVTQQPAPSQQSSPVLPATPARLGESPLTGARGAANSGEQGIEASGVPEHSLRRGSGSGTLSSVDEAADSFMAAAGTGDTAVDSAAEVAGSPHSTTAGLSTATPSQRGSGDSGRHIVFFGLEAAGPSYGQKVLLRPEFTSGSTTSASSRRPSGEVDGIWSSRDSSRGSNEALLERASNFKRSLEAAQHAFYHDISPEAAGSAAGIKIVAPATAVAAPTAASKPAAAPPSIVEQLPGGSRASNAATVVAKHVAPDVAATGDVAARLAAERPAAAEPEAAAGVRRPERRRRAEGRSLPELLLQTAQAIRSCPEFTEPRQRRTVVGGNAAARQTSALAEPEKAELASGGTGWLKVTHSDGSLTRYAGGDAAGVDIWDTARGPAGQYWDVPRAARSLEAGNRFVLQPDRGHAFGRVPIGLRAPQEPIAQAVRQQASLITQSKRSCGELKVSKPRQPGFVAAAIAALGLSSPVVGRSPSQGEAVSLSLTPVPSPGAAREKLALSPDQFDMSWFTGRLSPANTGIRIYQKDPATAVTHKGPALPGEGSEIEGSPRPPGLLYKPELRSVAERVKYIERRSHSRNLDSPRTPRGMPSPRARAEAAGSHPPPVIASIQRQPSSALTSALRDSGSILPYPPNGGQAFA</sequence>
<organism evidence="2 3">
    <name type="scientific">Coccomyxa subellipsoidea</name>
    <dbReference type="NCBI Taxonomy" id="248742"/>
    <lineage>
        <taxon>Eukaryota</taxon>
        <taxon>Viridiplantae</taxon>
        <taxon>Chlorophyta</taxon>
        <taxon>core chlorophytes</taxon>
        <taxon>Trebouxiophyceae</taxon>
        <taxon>Trebouxiophyceae incertae sedis</taxon>
        <taxon>Coccomyxaceae</taxon>
        <taxon>Coccomyxa</taxon>
    </lineage>
</organism>
<feature type="region of interest" description="Disordered" evidence="1">
    <location>
        <begin position="435"/>
        <end position="460"/>
    </location>
</feature>
<gene>
    <name evidence="2" type="ORF">WJX75_000758</name>
</gene>
<feature type="region of interest" description="Disordered" evidence="1">
    <location>
        <begin position="738"/>
        <end position="806"/>
    </location>
</feature>
<comment type="caution">
    <text evidence="2">The sequence shown here is derived from an EMBL/GenBank/DDBJ whole genome shotgun (WGS) entry which is preliminary data.</text>
</comment>
<feature type="compositionally biased region" description="Low complexity" evidence="1">
    <location>
        <begin position="307"/>
        <end position="318"/>
    </location>
</feature>
<dbReference type="EMBL" id="JALJOT010000008">
    <property type="protein sequence ID" value="KAK9907967.1"/>
    <property type="molecule type" value="Genomic_DNA"/>
</dbReference>
<evidence type="ECO:0000313" key="2">
    <source>
        <dbReference type="EMBL" id="KAK9907967.1"/>
    </source>
</evidence>
<keyword evidence="3" id="KW-1185">Reference proteome</keyword>
<feature type="compositionally biased region" description="Basic and acidic residues" evidence="1">
    <location>
        <begin position="738"/>
        <end position="747"/>
    </location>
</feature>
<feature type="compositionally biased region" description="Low complexity" evidence="1">
    <location>
        <begin position="435"/>
        <end position="449"/>
    </location>
</feature>